<dbReference type="PIRSF" id="PIRSF006648">
    <property type="entry name" value="DrrB"/>
    <property type="match status" value="1"/>
</dbReference>
<proteinExistence type="inferred from homology"/>
<dbReference type="InterPro" id="IPR051784">
    <property type="entry name" value="Nod_factor_ABC_transporter"/>
</dbReference>
<gene>
    <name evidence="7" type="ORF">TAGGR_1115</name>
</gene>
<keyword evidence="2 5" id="KW-0812">Transmembrane</keyword>
<evidence type="ECO:0000256" key="3">
    <source>
        <dbReference type="ARBA" id="ARBA00022989"/>
    </source>
</evidence>
<comment type="caution">
    <text evidence="7">The sequence shown here is derived from an EMBL/GenBank/DDBJ whole genome shotgun (WGS) entry which is preliminary data.</text>
</comment>
<dbReference type="EMBL" id="BCNO01000001">
    <property type="protein sequence ID" value="GAQ93950.1"/>
    <property type="molecule type" value="Genomic_DNA"/>
</dbReference>
<evidence type="ECO:0000259" key="6">
    <source>
        <dbReference type="PROSITE" id="PS51012"/>
    </source>
</evidence>
<dbReference type="InterPro" id="IPR047817">
    <property type="entry name" value="ABC2_TM_bact-type"/>
</dbReference>
<dbReference type="RefSeq" id="WP_059175438.1">
    <property type="nucleotide sequence ID" value="NZ_BCNO01000001.1"/>
</dbReference>
<comment type="similarity">
    <text evidence="5">Belongs to the ABC-2 integral membrane protein family.</text>
</comment>
<dbReference type="GO" id="GO:0043190">
    <property type="term" value="C:ATP-binding cassette (ABC) transporter complex"/>
    <property type="evidence" value="ECO:0007669"/>
    <property type="project" value="InterPro"/>
</dbReference>
<feature type="transmembrane region" description="Helical" evidence="5">
    <location>
        <begin position="135"/>
        <end position="158"/>
    </location>
</feature>
<dbReference type="InterPro" id="IPR013525">
    <property type="entry name" value="ABC2_TM"/>
</dbReference>
<evidence type="ECO:0000256" key="2">
    <source>
        <dbReference type="ARBA" id="ARBA00022692"/>
    </source>
</evidence>
<feature type="transmembrane region" description="Helical" evidence="5">
    <location>
        <begin position="108"/>
        <end position="129"/>
    </location>
</feature>
<dbReference type="PROSITE" id="PS51012">
    <property type="entry name" value="ABC_TM2"/>
    <property type="match status" value="1"/>
</dbReference>
<sequence>MNLKRAFRVWQRNATVYKKLYRSSLTLNFFEPMLYLIALGYGLGGFIKEINGISYIEFISPGIIMSSAMFAASYECTYGTYVRMVYQKTFDAIMATPITFNELVLGELLWGATKSLIYGTVIILVISLFGLVKSFYVFFLIPFIFMCGLLFASLSLIATATVPGIDSFNYFYTLILTPLFLFSGIFFPLNDMPEIVIKLSQINPLLHFVNISRGFCYGNISHSLVYDMLVVAFYLILLIPLPFILLKRRYVL</sequence>
<keyword evidence="4 5" id="KW-0472">Membrane</keyword>
<feature type="transmembrane region" description="Helical" evidence="5">
    <location>
        <begin position="170"/>
        <end position="189"/>
    </location>
</feature>
<feature type="transmembrane region" description="Helical" evidence="5">
    <location>
        <begin position="53"/>
        <end position="74"/>
    </location>
</feature>
<dbReference type="GO" id="GO:0140359">
    <property type="term" value="F:ABC-type transporter activity"/>
    <property type="evidence" value="ECO:0007669"/>
    <property type="project" value="InterPro"/>
</dbReference>
<feature type="domain" description="ABC transmembrane type-2" evidence="6">
    <location>
        <begin position="23"/>
        <end position="249"/>
    </location>
</feature>
<dbReference type="OrthoDB" id="9788252at2"/>
<feature type="transmembrane region" description="Helical" evidence="5">
    <location>
        <begin position="20"/>
        <end position="41"/>
    </location>
</feature>
<dbReference type="PRINTS" id="PR00164">
    <property type="entry name" value="ABC2TRNSPORT"/>
</dbReference>
<reference evidence="8" key="1">
    <citation type="submission" date="2016-01" db="EMBL/GenBank/DDBJ databases">
        <title>Draft genome sequence of Thermodesulfovibrio aggregans strain TGE-P1.</title>
        <authorList>
            <person name="Sekiguchi Y."/>
            <person name="Ohashi A."/>
            <person name="Matsuura N."/>
            <person name="Tourlousse M.D."/>
        </authorList>
    </citation>
    <scope>NUCLEOTIDE SEQUENCE [LARGE SCALE GENOMIC DNA]</scope>
    <source>
        <strain evidence="8">TGE-P1</strain>
    </source>
</reference>
<evidence type="ECO:0000313" key="8">
    <source>
        <dbReference type="Proteomes" id="UP000054976"/>
    </source>
</evidence>
<keyword evidence="5" id="KW-1003">Cell membrane</keyword>
<dbReference type="Proteomes" id="UP000054976">
    <property type="component" value="Unassembled WGS sequence"/>
</dbReference>
<keyword evidence="3 5" id="KW-1133">Transmembrane helix</keyword>
<evidence type="ECO:0000256" key="4">
    <source>
        <dbReference type="ARBA" id="ARBA00023136"/>
    </source>
</evidence>
<dbReference type="InterPro" id="IPR000412">
    <property type="entry name" value="ABC_2_transport"/>
</dbReference>
<organism evidence="7 8">
    <name type="scientific">Thermodesulfovibrio aggregans</name>
    <dbReference type="NCBI Taxonomy" id="86166"/>
    <lineage>
        <taxon>Bacteria</taxon>
        <taxon>Pseudomonadati</taxon>
        <taxon>Nitrospirota</taxon>
        <taxon>Thermodesulfovibrionia</taxon>
        <taxon>Thermodesulfovibrionales</taxon>
        <taxon>Thermodesulfovibrionaceae</taxon>
        <taxon>Thermodesulfovibrio</taxon>
    </lineage>
</organism>
<comment type="subcellular location">
    <subcellularLocation>
        <location evidence="5">Cell membrane</location>
        <topology evidence="5">Multi-pass membrane protein</topology>
    </subcellularLocation>
    <subcellularLocation>
        <location evidence="1">Membrane</location>
        <topology evidence="1">Multi-pass membrane protein</topology>
    </subcellularLocation>
</comment>
<accession>A0A0U9HLF2</accession>
<evidence type="ECO:0000256" key="5">
    <source>
        <dbReference type="RuleBase" id="RU361157"/>
    </source>
</evidence>
<feature type="transmembrane region" description="Helical" evidence="5">
    <location>
        <begin position="224"/>
        <end position="246"/>
    </location>
</feature>
<dbReference type="STRING" id="86166.TAGGR_1115"/>
<dbReference type="Pfam" id="PF01061">
    <property type="entry name" value="ABC2_membrane"/>
    <property type="match status" value="1"/>
</dbReference>
<dbReference type="PANTHER" id="PTHR43229:SF2">
    <property type="entry name" value="NODULATION PROTEIN J"/>
    <property type="match status" value="1"/>
</dbReference>
<name>A0A0U9HLF2_9BACT</name>
<keyword evidence="8" id="KW-1185">Reference proteome</keyword>
<protein>
    <recommendedName>
        <fullName evidence="5">Transport permease protein</fullName>
    </recommendedName>
</protein>
<evidence type="ECO:0000313" key="7">
    <source>
        <dbReference type="EMBL" id="GAQ93950.1"/>
    </source>
</evidence>
<keyword evidence="5" id="KW-0813">Transport</keyword>
<dbReference type="PANTHER" id="PTHR43229">
    <property type="entry name" value="NODULATION PROTEIN J"/>
    <property type="match status" value="1"/>
</dbReference>
<dbReference type="AlphaFoldDB" id="A0A0U9HLF2"/>
<evidence type="ECO:0000256" key="1">
    <source>
        <dbReference type="ARBA" id="ARBA00004141"/>
    </source>
</evidence>